<dbReference type="Proteomes" id="UP000885750">
    <property type="component" value="Unassembled WGS sequence"/>
</dbReference>
<evidence type="ECO:0000256" key="2">
    <source>
        <dbReference type="SAM" id="MobiDB-lite"/>
    </source>
</evidence>
<feature type="region of interest" description="Disordered" evidence="2">
    <location>
        <begin position="254"/>
        <end position="287"/>
    </location>
</feature>
<dbReference type="EMBL" id="DRMS01000396">
    <property type="protein sequence ID" value="HFC93237.1"/>
    <property type="molecule type" value="Genomic_DNA"/>
</dbReference>
<dbReference type="AlphaFoldDB" id="A0A7V2T166"/>
<proteinExistence type="predicted"/>
<accession>A0A7V2T166</accession>
<feature type="coiled-coil region" evidence="1">
    <location>
        <begin position="223"/>
        <end position="250"/>
    </location>
</feature>
<gene>
    <name evidence="3" type="ORF">ENJ51_10560</name>
</gene>
<feature type="non-terminal residue" evidence="3">
    <location>
        <position position="387"/>
    </location>
</feature>
<keyword evidence="1" id="KW-0175">Coiled coil</keyword>
<name>A0A7V2T166_LEUMU</name>
<organism evidence="3">
    <name type="scientific">Leucothrix mucor</name>
    <dbReference type="NCBI Taxonomy" id="45248"/>
    <lineage>
        <taxon>Bacteria</taxon>
        <taxon>Pseudomonadati</taxon>
        <taxon>Pseudomonadota</taxon>
        <taxon>Gammaproteobacteria</taxon>
        <taxon>Thiotrichales</taxon>
        <taxon>Thiotrichaceae</taxon>
        <taxon>Leucothrix</taxon>
    </lineage>
</organism>
<comment type="caution">
    <text evidence="3">The sequence shown here is derived from an EMBL/GenBank/DDBJ whole genome shotgun (WGS) entry which is preliminary data.</text>
</comment>
<feature type="region of interest" description="Disordered" evidence="2">
    <location>
        <begin position="1"/>
        <end position="37"/>
    </location>
</feature>
<evidence type="ECO:0000313" key="3">
    <source>
        <dbReference type="EMBL" id="HFC93237.1"/>
    </source>
</evidence>
<protein>
    <submittedName>
        <fullName evidence="3">Uncharacterized protein</fullName>
    </submittedName>
</protein>
<evidence type="ECO:0000256" key="1">
    <source>
        <dbReference type="SAM" id="Coils"/>
    </source>
</evidence>
<feature type="coiled-coil region" evidence="1">
    <location>
        <begin position="41"/>
        <end position="94"/>
    </location>
</feature>
<sequence>MIEKISKRNNKIARLKRDSSSSQPSASKKQDTGAVAQKFTREQIKEQIVEANTKAKNADSKMRVALKNRNQQQIETYKQKRDQYNVESKRLQHLLSGIPQQEGASSLNTQAFSREEIKTQIVKASEKAKVADANMRTALRNKKPDLATSHRKERDSHNVEVKRLQQLLKSIASGSQIASNQSIKALSASELAKYKTLQKAREKRLHQLPFEIKHANKMIDLYVKNKSDKRHEWSRKLKKLLAEKQTLQKLSAQEIKREQASPESKIANKEQKKSQVVKAKEKTSVEDSDMMRTALKNQESEHATTHREERDYYDDAKRLQLLLTPLSDAEQEEYVLLKSRMKWWKSKGEYKNIQNNQAHFAELGDRYSLYESKEFTQGATGSIGAQG</sequence>
<reference evidence="3" key="1">
    <citation type="journal article" date="2020" name="mSystems">
        <title>Genome- and Community-Level Interaction Insights into Carbon Utilization and Element Cycling Functions of Hydrothermarchaeota in Hydrothermal Sediment.</title>
        <authorList>
            <person name="Zhou Z."/>
            <person name="Liu Y."/>
            <person name="Xu W."/>
            <person name="Pan J."/>
            <person name="Luo Z.H."/>
            <person name="Li M."/>
        </authorList>
    </citation>
    <scope>NUCLEOTIDE SEQUENCE [LARGE SCALE GENOMIC DNA]</scope>
    <source>
        <strain evidence="3">HyVt-493</strain>
    </source>
</reference>
<feature type="compositionally biased region" description="Basic and acidic residues" evidence="2">
    <location>
        <begin position="254"/>
        <end position="285"/>
    </location>
</feature>